<dbReference type="PIRSF" id="PIRSF036625">
    <property type="entry name" value="GAF_ANTAR"/>
    <property type="match status" value="1"/>
</dbReference>
<evidence type="ECO:0000313" key="4">
    <source>
        <dbReference type="EMBL" id="MFD0925597.1"/>
    </source>
</evidence>
<dbReference type="InterPro" id="IPR029016">
    <property type="entry name" value="GAF-like_dom_sf"/>
</dbReference>
<dbReference type="Gene3D" id="3.30.450.40">
    <property type="match status" value="1"/>
</dbReference>
<accession>A0ABW3G6B6</accession>
<reference evidence="5" key="1">
    <citation type="journal article" date="2019" name="Int. J. Syst. Evol. Microbiol.">
        <title>The Global Catalogue of Microorganisms (GCM) 10K type strain sequencing project: providing services to taxonomists for standard genome sequencing and annotation.</title>
        <authorList>
            <consortium name="The Broad Institute Genomics Platform"/>
            <consortium name="The Broad Institute Genome Sequencing Center for Infectious Disease"/>
            <person name="Wu L."/>
            <person name="Ma J."/>
        </authorList>
    </citation>
    <scope>NUCLEOTIDE SEQUENCE [LARGE SCALE GENOMIC DNA]</scope>
    <source>
        <strain evidence="5">CCUG 50873</strain>
    </source>
</reference>
<keyword evidence="1" id="KW-0805">Transcription regulation</keyword>
<dbReference type="InterPro" id="IPR011006">
    <property type="entry name" value="CheY-like_superfamily"/>
</dbReference>
<evidence type="ECO:0000259" key="3">
    <source>
        <dbReference type="PROSITE" id="PS50921"/>
    </source>
</evidence>
<evidence type="ECO:0000256" key="1">
    <source>
        <dbReference type="ARBA" id="ARBA00023015"/>
    </source>
</evidence>
<dbReference type="Gene3D" id="1.10.10.10">
    <property type="entry name" value="Winged helix-like DNA-binding domain superfamily/Winged helix DNA-binding domain"/>
    <property type="match status" value="1"/>
</dbReference>
<dbReference type="SUPFAM" id="SSF55781">
    <property type="entry name" value="GAF domain-like"/>
    <property type="match status" value="1"/>
</dbReference>
<dbReference type="SUPFAM" id="SSF52172">
    <property type="entry name" value="CheY-like"/>
    <property type="match status" value="1"/>
</dbReference>
<gene>
    <name evidence="4" type="ORF">ACFQ04_07580</name>
</gene>
<sequence>MLHPDNELVCTIAAETTRLHQQKPDEATVAATLQALVRGVVDTIDTAHHAGIVVIDARSVSTVAATDDVARDLLRLERVATGGGPTLATAASYRAGSGEPVDLHHRNPWPTFSTYAVQQTPVRCVLPIHLFRTHQARAALAVYSPVHAAFDTAAVTTAATFATVIALAAHAAQRERQFAEALASRDILGQAKGVLMERYSLDSHAAFGMLKRVSMDTNVKVVALAERLITADHPPTDLL</sequence>
<protein>
    <submittedName>
        <fullName evidence="4">ANTAR domain-containing protein</fullName>
    </submittedName>
</protein>
<dbReference type="Proteomes" id="UP001597068">
    <property type="component" value="Unassembled WGS sequence"/>
</dbReference>
<dbReference type="Pfam" id="PF03861">
    <property type="entry name" value="ANTAR"/>
    <property type="match status" value="1"/>
</dbReference>
<dbReference type="InterPro" id="IPR036388">
    <property type="entry name" value="WH-like_DNA-bd_sf"/>
</dbReference>
<dbReference type="SMART" id="SM01012">
    <property type="entry name" value="ANTAR"/>
    <property type="match status" value="1"/>
</dbReference>
<dbReference type="InterPro" id="IPR005561">
    <property type="entry name" value="ANTAR"/>
</dbReference>
<keyword evidence="2" id="KW-0804">Transcription</keyword>
<dbReference type="InterPro" id="IPR012074">
    <property type="entry name" value="GAF_ANTAR"/>
</dbReference>
<evidence type="ECO:0000256" key="2">
    <source>
        <dbReference type="ARBA" id="ARBA00023163"/>
    </source>
</evidence>
<feature type="domain" description="ANTAR" evidence="3">
    <location>
        <begin position="168"/>
        <end position="229"/>
    </location>
</feature>
<name>A0ABW3G6B6_9NOCA</name>
<organism evidence="4 5">
    <name type="scientific">Williamsia deligens</name>
    <dbReference type="NCBI Taxonomy" id="321325"/>
    <lineage>
        <taxon>Bacteria</taxon>
        <taxon>Bacillati</taxon>
        <taxon>Actinomycetota</taxon>
        <taxon>Actinomycetes</taxon>
        <taxon>Mycobacteriales</taxon>
        <taxon>Nocardiaceae</taxon>
        <taxon>Williamsia</taxon>
    </lineage>
</organism>
<comment type="caution">
    <text evidence="4">The sequence shown here is derived from an EMBL/GenBank/DDBJ whole genome shotgun (WGS) entry which is preliminary data.</text>
</comment>
<keyword evidence="5" id="KW-1185">Reference proteome</keyword>
<dbReference type="PROSITE" id="PS50921">
    <property type="entry name" value="ANTAR"/>
    <property type="match status" value="1"/>
</dbReference>
<proteinExistence type="predicted"/>
<dbReference type="RefSeq" id="WP_253646465.1">
    <property type="nucleotide sequence ID" value="NZ_BAAAMO010000002.1"/>
</dbReference>
<dbReference type="EMBL" id="JBHTIL010000001">
    <property type="protein sequence ID" value="MFD0925597.1"/>
    <property type="molecule type" value="Genomic_DNA"/>
</dbReference>
<evidence type="ECO:0000313" key="5">
    <source>
        <dbReference type="Proteomes" id="UP001597068"/>
    </source>
</evidence>